<name>A0A917NCU4_9PSEU</name>
<dbReference type="PANTHER" id="PTHR48079:SF6">
    <property type="entry name" value="NAD(P)-BINDING DOMAIN-CONTAINING PROTEIN-RELATED"/>
    <property type="match status" value="1"/>
</dbReference>
<dbReference type="EMBL" id="BAAAHC010000013">
    <property type="protein sequence ID" value="GAA0530903.1"/>
    <property type="molecule type" value="Genomic_DNA"/>
</dbReference>
<evidence type="ECO:0000313" key="5">
    <source>
        <dbReference type="Proteomes" id="UP001500220"/>
    </source>
</evidence>
<organism evidence="3 4">
    <name type="scientific">Saccharopolyspora thermophila</name>
    <dbReference type="NCBI Taxonomy" id="89367"/>
    <lineage>
        <taxon>Bacteria</taxon>
        <taxon>Bacillati</taxon>
        <taxon>Actinomycetota</taxon>
        <taxon>Actinomycetes</taxon>
        <taxon>Pseudonocardiales</taxon>
        <taxon>Pseudonocardiaceae</taxon>
        <taxon>Saccharopolyspora</taxon>
    </lineage>
</organism>
<evidence type="ECO:0000313" key="2">
    <source>
        <dbReference type="EMBL" id="GAA0530903.1"/>
    </source>
</evidence>
<dbReference type="EMBL" id="BMMT01000009">
    <property type="protein sequence ID" value="GGI89552.1"/>
    <property type="molecule type" value="Genomic_DNA"/>
</dbReference>
<accession>A0A917NCU4</accession>
<dbReference type="PANTHER" id="PTHR48079">
    <property type="entry name" value="PROTEIN YEEZ"/>
    <property type="match status" value="1"/>
</dbReference>
<reference evidence="3 4" key="1">
    <citation type="journal article" date="2014" name="Int. J. Syst. Evol. Microbiol.">
        <title>Complete genome sequence of Corynebacterium casei LMG S-19264T (=DSM 44701T), isolated from a smear-ripened cheese.</title>
        <authorList>
            <consortium name="US DOE Joint Genome Institute (JGI-PGF)"/>
            <person name="Walter F."/>
            <person name="Albersmeier A."/>
            <person name="Kalinowski J."/>
            <person name="Ruckert C."/>
        </authorList>
    </citation>
    <scope>NUCLEOTIDE SEQUENCE [LARGE SCALE GENOMIC DNA]</scope>
    <source>
        <strain evidence="3 4">CGMCC 4.7206</strain>
    </source>
</reference>
<dbReference type="Pfam" id="PF01370">
    <property type="entry name" value="Epimerase"/>
    <property type="match status" value="1"/>
</dbReference>
<comment type="caution">
    <text evidence="3">The sequence shown here is derived from an EMBL/GenBank/DDBJ whole genome shotgun (WGS) entry which is preliminary data.</text>
</comment>
<dbReference type="InterPro" id="IPR051783">
    <property type="entry name" value="NAD(P)-dependent_oxidoreduct"/>
</dbReference>
<dbReference type="Gene3D" id="3.40.50.720">
    <property type="entry name" value="NAD(P)-binding Rossmann-like Domain"/>
    <property type="match status" value="1"/>
</dbReference>
<proteinExistence type="predicted"/>
<sequence>MTSAAKPRRVVVVGATGNIGTSVVEALTADPQVGAVVALSRREPAVAGPKTRWERADVLDADLAEHFQDADAVIHLAWLFQPTHDPVTTWRNNVIGSTRVFEAVAAAGVPTLVHASSIAAYSPGPAERPVDESWPTHGWPVAAYGLEKAYLERCLDAFERQHSGIRVVRLRTAFCFKPESASQQRRLFLGPLLMDRLVRPDLLPVLPMPSGMRFQAVHTEDVGEAYRLAALSDVSGAFNIAANPVINAGVLADLFGSRTLDVPVAPVKAALTAAWNLHLVPASPGLFDTFLRLPIMDTRRAREELGWTPRHSATDAVAAFLRGLRASAGAQTPPLRARIPGGRRHEVATGVGQRP</sequence>
<dbReference type="InterPro" id="IPR001509">
    <property type="entry name" value="Epimerase_deHydtase"/>
</dbReference>
<evidence type="ECO:0000313" key="3">
    <source>
        <dbReference type="EMBL" id="GGI89552.1"/>
    </source>
</evidence>
<dbReference type="GO" id="GO:0004029">
    <property type="term" value="F:aldehyde dehydrogenase (NAD+) activity"/>
    <property type="evidence" value="ECO:0007669"/>
    <property type="project" value="TreeGrafter"/>
</dbReference>
<evidence type="ECO:0000313" key="4">
    <source>
        <dbReference type="Proteomes" id="UP000597989"/>
    </source>
</evidence>
<evidence type="ECO:0000259" key="1">
    <source>
        <dbReference type="Pfam" id="PF01370"/>
    </source>
</evidence>
<gene>
    <name evidence="2" type="ORF">GCM10009545_36760</name>
    <name evidence="3" type="ORF">GCM10011581_28320</name>
</gene>
<dbReference type="SUPFAM" id="SSF51735">
    <property type="entry name" value="NAD(P)-binding Rossmann-fold domains"/>
    <property type="match status" value="1"/>
</dbReference>
<dbReference type="InterPro" id="IPR036291">
    <property type="entry name" value="NAD(P)-bd_dom_sf"/>
</dbReference>
<keyword evidence="5" id="KW-1185">Reference proteome</keyword>
<protein>
    <submittedName>
        <fullName evidence="3">NAD-dependent epimerase</fullName>
    </submittedName>
    <submittedName>
        <fullName evidence="2">SDR family oxidoreductase</fullName>
    </submittedName>
</protein>
<dbReference type="RefSeq" id="WP_188987830.1">
    <property type="nucleotide sequence ID" value="NZ_BAAAHC010000013.1"/>
</dbReference>
<dbReference type="Proteomes" id="UP001500220">
    <property type="component" value="Unassembled WGS sequence"/>
</dbReference>
<reference evidence="2 5" key="2">
    <citation type="journal article" date="2019" name="Int. J. Syst. Evol. Microbiol.">
        <title>The Global Catalogue of Microorganisms (GCM) 10K type strain sequencing project: providing services to taxonomists for standard genome sequencing and annotation.</title>
        <authorList>
            <consortium name="The Broad Institute Genomics Platform"/>
            <consortium name="The Broad Institute Genome Sequencing Center for Infectious Disease"/>
            <person name="Wu L."/>
            <person name="Ma J."/>
        </authorList>
    </citation>
    <scope>NUCLEOTIDE SEQUENCE [LARGE SCALE GENOMIC DNA]</scope>
    <source>
        <strain evidence="2 5">JCM 10664</strain>
    </source>
</reference>
<dbReference type="GO" id="GO:0005737">
    <property type="term" value="C:cytoplasm"/>
    <property type="evidence" value="ECO:0007669"/>
    <property type="project" value="TreeGrafter"/>
</dbReference>
<feature type="domain" description="NAD-dependent epimerase/dehydratase" evidence="1">
    <location>
        <begin position="10"/>
        <end position="241"/>
    </location>
</feature>
<reference evidence="2" key="4">
    <citation type="submission" date="2023-12" db="EMBL/GenBank/DDBJ databases">
        <authorList>
            <person name="Sun Q."/>
            <person name="Inoue M."/>
        </authorList>
    </citation>
    <scope>NUCLEOTIDE SEQUENCE</scope>
    <source>
        <strain evidence="2">JCM 10664</strain>
    </source>
</reference>
<reference evidence="3" key="3">
    <citation type="submission" date="2020-09" db="EMBL/GenBank/DDBJ databases">
        <authorList>
            <person name="Sun Q."/>
            <person name="Zhou Y."/>
        </authorList>
    </citation>
    <scope>NUCLEOTIDE SEQUENCE</scope>
    <source>
        <strain evidence="3">CGMCC 4.7206</strain>
    </source>
</reference>
<dbReference type="AlphaFoldDB" id="A0A917NCU4"/>
<dbReference type="Proteomes" id="UP000597989">
    <property type="component" value="Unassembled WGS sequence"/>
</dbReference>